<dbReference type="STRING" id="1381753.V2WIQ0"/>
<dbReference type="KEGG" id="mrr:Moror_15800"/>
<comment type="caution">
    <text evidence="2">The sequence shown here is derived from an EMBL/GenBank/DDBJ whole genome shotgun (WGS) entry which is preliminary data.</text>
</comment>
<accession>V2WIQ0</accession>
<name>V2WIQ0_MONRO</name>
<dbReference type="EMBL" id="AWSO01002440">
    <property type="protein sequence ID" value="ESK81467.1"/>
    <property type="molecule type" value="Genomic_DNA"/>
</dbReference>
<feature type="domain" description="Tf2-1-like SH3-like" evidence="1">
    <location>
        <begin position="61"/>
        <end position="121"/>
    </location>
</feature>
<dbReference type="OrthoDB" id="3043229at2759"/>
<organism evidence="2 3">
    <name type="scientific">Moniliophthora roreri (strain MCA 2997)</name>
    <name type="common">Cocoa frosty pod rot fungus</name>
    <name type="synonym">Crinipellis roreri</name>
    <dbReference type="NCBI Taxonomy" id="1381753"/>
    <lineage>
        <taxon>Eukaryota</taxon>
        <taxon>Fungi</taxon>
        <taxon>Dikarya</taxon>
        <taxon>Basidiomycota</taxon>
        <taxon>Agaricomycotina</taxon>
        <taxon>Agaricomycetes</taxon>
        <taxon>Agaricomycetidae</taxon>
        <taxon>Agaricales</taxon>
        <taxon>Marasmiineae</taxon>
        <taxon>Marasmiaceae</taxon>
        <taxon>Moniliophthora</taxon>
    </lineage>
</organism>
<proteinExistence type="predicted"/>
<evidence type="ECO:0000313" key="3">
    <source>
        <dbReference type="Proteomes" id="UP000017559"/>
    </source>
</evidence>
<evidence type="ECO:0000313" key="2">
    <source>
        <dbReference type="EMBL" id="ESK81467.1"/>
    </source>
</evidence>
<dbReference type="HOGENOM" id="CLU_000384_6_4_1"/>
<dbReference type="Pfam" id="PF24626">
    <property type="entry name" value="SH3_Tf2-1"/>
    <property type="match status" value="1"/>
</dbReference>
<evidence type="ECO:0000259" key="1">
    <source>
        <dbReference type="Pfam" id="PF24626"/>
    </source>
</evidence>
<keyword evidence="3" id="KW-1185">Reference proteome</keyword>
<dbReference type="Proteomes" id="UP000017559">
    <property type="component" value="Unassembled WGS sequence"/>
</dbReference>
<gene>
    <name evidence="2" type="ORF">Moror_15800</name>
</gene>
<sequence length="159" mass="18729">MMMEYHPRLFPTIFKRTSIPVVEEQLQELKRVREETVSLLELTQQQMIRQEKQKLDTFSIGQKVWLEGKNLAIGYPTKKLAPKREGPFKILEALGPVMYQLELLHQWKIHPVFHTALLMPFKETEAHEPSFTEPPPDLIEGFKEYEVEAIIGHRLKKRP</sequence>
<dbReference type="InterPro" id="IPR056924">
    <property type="entry name" value="SH3_Tf2-1"/>
</dbReference>
<reference evidence="2 3" key="1">
    <citation type="journal article" date="2014" name="BMC Genomics">
        <title>Genome and secretome analysis of the hemibiotrophic fungal pathogen, Moniliophthora roreri, which causes frosty pod rot disease of cacao: mechanisms of the biotrophic and necrotrophic phases.</title>
        <authorList>
            <person name="Meinhardt L.W."/>
            <person name="Costa G.G.L."/>
            <person name="Thomazella D.P.T."/>
            <person name="Teixeira P.J.P.L."/>
            <person name="Carazzolle M.F."/>
            <person name="Schuster S.C."/>
            <person name="Carlson J.E."/>
            <person name="Guiltinan M.J."/>
            <person name="Mieczkowski P."/>
            <person name="Farmer A."/>
            <person name="Ramaraj T."/>
            <person name="Crozier J."/>
            <person name="Davis R.E."/>
            <person name="Shao J."/>
            <person name="Melnick R.L."/>
            <person name="Pereira G.A.G."/>
            <person name="Bailey B.A."/>
        </authorList>
    </citation>
    <scope>NUCLEOTIDE SEQUENCE [LARGE SCALE GENOMIC DNA]</scope>
    <source>
        <strain evidence="2 3">MCA 2997</strain>
    </source>
</reference>
<dbReference type="AlphaFoldDB" id="V2WIQ0"/>
<protein>
    <recommendedName>
        <fullName evidence="1">Tf2-1-like SH3-like domain-containing protein</fullName>
    </recommendedName>
</protein>